<evidence type="ECO:0000256" key="7">
    <source>
        <dbReference type="ARBA" id="ARBA00022741"/>
    </source>
</evidence>
<dbReference type="InterPro" id="IPR017438">
    <property type="entry name" value="ATP-NAD_kinase_N"/>
</dbReference>
<comment type="catalytic activity">
    <reaction evidence="19">
        <text>2-(5Z,8Z,11Z,14Z-eicosatetraenoyl)-glycerol + ATP = 2-(5Z,8Z,11Z,14Z-eicosatetraenoyl)-sn-glycero-3-phosphate + ADP + H(+)</text>
        <dbReference type="Rhea" id="RHEA:43316"/>
        <dbReference type="ChEBI" id="CHEBI:15378"/>
        <dbReference type="ChEBI" id="CHEBI:30616"/>
        <dbReference type="ChEBI" id="CHEBI:52392"/>
        <dbReference type="ChEBI" id="CHEBI:78209"/>
        <dbReference type="ChEBI" id="CHEBI:456216"/>
    </reaction>
    <physiologicalReaction direction="left-to-right" evidence="19">
        <dbReference type="Rhea" id="RHEA:43317"/>
    </physiologicalReaction>
</comment>
<comment type="catalytic activity">
    <reaction evidence="20">
        <text>1-hexadecanoyl-sn-glycerol + ATP = 1-hexadecanoyl-sn-glycero-3-phosphate + ADP + H(+)</text>
        <dbReference type="Rhea" id="RHEA:43308"/>
        <dbReference type="ChEBI" id="CHEBI:15378"/>
        <dbReference type="ChEBI" id="CHEBI:30616"/>
        <dbReference type="ChEBI" id="CHEBI:57518"/>
        <dbReference type="ChEBI" id="CHEBI:75542"/>
        <dbReference type="ChEBI" id="CHEBI:456216"/>
    </reaction>
    <physiologicalReaction direction="left-to-right" evidence="20">
        <dbReference type="Rhea" id="RHEA:43309"/>
    </physiologicalReaction>
</comment>
<comment type="subcellular location">
    <subcellularLocation>
        <location evidence="3">Mitochondrion inner membrane</location>
        <topology evidence="3">Peripheral membrane protein</topology>
    </subcellularLocation>
    <subcellularLocation>
        <location evidence="2">Mitochondrion intermembrane space</location>
    </subcellularLocation>
</comment>
<comment type="catalytic activity">
    <reaction evidence="15">
        <text>a 1,2-diacyl-sn-glycerol + ATP = a 1,2-diacyl-sn-glycero-3-phosphate + ADP + H(+)</text>
        <dbReference type="Rhea" id="RHEA:10272"/>
        <dbReference type="ChEBI" id="CHEBI:15378"/>
        <dbReference type="ChEBI" id="CHEBI:17815"/>
        <dbReference type="ChEBI" id="CHEBI:30616"/>
        <dbReference type="ChEBI" id="CHEBI:58608"/>
        <dbReference type="ChEBI" id="CHEBI:456216"/>
        <dbReference type="EC" id="2.7.1.107"/>
    </reaction>
    <physiologicalReaction direction="left-to-right" evidence="15">
        <dbReference type="Rhea" id="RHEA:10273"/>
    </physiologicalReaction>
</comment>
<dbReference type="GO" id="GO:0005524">
    <property type="term" value="F:ATP binding"/>
    <property type="evidence" value="ECO:0007669"/>
    <property type="project" value="UniProtKB-KW"/>
</dbReference>
<evidence type="ECO:0000256" key="5">
    <source>
        <dbReference type="ARBA" id="ARBA00012133"/>
    </source>
</evidence>
<dbReference type="GO" id="GO:0046512">
    <property type="term" value="P:sphingosine biosynthetic process"/>
    <property type="evidence" value="ECO:0007669"/>
    <property type="project" value="TreeGrafter"/>
</dbReference>
<dbReference type="UniPathway" id="UPA00230"/>
<evidence type="ECO:0000313" key="32">
    <source>
        <dbReference type="Proteomes" id="UP000694569"/>
    </source>
</evidence>
<evidence type="ECO:0000256" key="18">
    <source>
        <dbReference type="ARBA" id="ARBA00024512"/>
    </source>
</evidence>
<keyword evidence="13" id="KW-0472">Membrane</keyword>
<dbReference type="InterPro" id="IPR016064">
    <property type="entry name" value="NAD/diacylglycerol_kinase_sf"/>
</dbReference>
<keyword evidence="7" id="KW-0547">Nucleotide-binding</keyword>
<evidence type="ECO:0000259" key="30">
    <source>
        <dbReference type="PROSITE" id="PS50146"/>
    </source>
</evidence>
<gene>
    <name evidence="31" type="primary">AGK</name>
</gene>
<dbReference type="GO" id="GO:0005758">
    <property type="term" value="C:mitochondrial intermembrane space"/>
    <property type="evidence" value="ECO:0007669"/>
    <property type="project" value="UniProtKB-SubCell"/>
</dbReference>
<evidence type="ECO:0000256" key="26">
    <source>
        <dbReference type="ARBA" id="ARBA00044480"/>
    </source>
</evidence>
<organism evidence="31 32">
    <name type="scientific">Leptobrachium leishanense</name>
    <name type="common">Leishan spiny toad</name>
    <dbReference type="NCBI Taxonomy" id="445787"/>
    <lineage>
        <taxon>Eukaryota</taxon>
        <taxon>Metazoa</taxon>
        <taxon>Chordata</taxon>
        <taxon>Craniata</taxon>
        <taxon>Vertebrata</taxon>
        <taxon>Euteleostomi</taxon>
        <taxon>Amphibia</taxon>
        <taxon>Batrachia</taxon>
        <taxon>Anura</taxon>
        <taxon>Pelobatoidea</taxon>
        <taxon>Megophryidae</taxon>
        <taxon>Leptobrachium</taxon>
    </lineage>
</organism>
<comment type="catalytic activity">
    <reaction evidence="17">
        <text>1-(9Z-octadecenoyl)-sn-glycerol + ATP = 1-(9Z-octadecenoyl)-sn-glycero-3-phosphate + ADP + H(+)</text>
        <dbReference type="Rhea" id="RHEA:41079"/>
        <dbReference type="ChEBI" id="CHEBI:15378"/>
        <dbReference type="ChEBI" id="CHEBI:30616"/>
        <dbReference type="ChEBI" id="CHEBI:74544"/>
        <dbReference type="ChEBI" id="CHEBI:75757"/>
        <dbReference type="ChEBI" id="CHEBI:456216"/>
    </reaction>
    <physiologicalReaction direction="left-to-right" evidence="17">
        <dbReference type="Rhea" id="RHEA:41080"/>
    </physiologicalReaction>
</comment>
<comment type="catalytic activity">
    <reaction evidence="14">
        <text>1,2-di-(9Z-octadecenoyl)-sn-glycerol + ATP = 1,2-di-(9Z-octadecenoyl)-sn-glycero-3-phosphate + ADP + H(+)</text>
        <dbReference type="Rhea" id="RHEA:40327"/>
        <dbReference type="ChEBI" id="CHEBI:15378"/>
        <dbReference type="ChEBI" id="CHEBI:30616"/>
        <dbReference type="ChEBI" id="CHEBI:52333"/>
        <dbReference type="ChEBI" id="CHEBI:74546"/>
        <dbReference type="ChEBI" id="CHEBI:456216"/>
    </reaction>
    <physiologicalReaction direction="left-to-right" evidence="14">
        <dbReference type="Rhea" id="RHEA:40328"/>
    </physiologicalReaction>
</comment>
<dbReference type="Proteomes" id="UP000694569">
    <property type="component" value="Unplaced"/>
</dbReference>
<evidence type="ECO:0000256" key="11">
    <source>
        <dbReference type="ARBA" id="ARBA00023098"/>
    </source>
</evidence>
<evidence type="ECO:0000256" key="4">
    <source>
        <dbReference type="ARBA" id="ARBA00005175"/>
    </source>
</evidence>
<evidence type="ECO:0000256" key="15">
    <source>
        <dbReference type="ARBA" id="ARBA00023411"/>
    </source>
</evidence>
<dbReference type="InterPro" id="IPR050187">
    <property type="entry name" value="Lipid_Phosphate_FormReg"/>
</dbReference>
<evidence type="ECO:0000256" key="22">
    <source>
        <dbReference type="ARBA" id="ARBA00026096"/>
    </source>
</evidence>
<feature type="domain" description="DAGKc" evidence="30">
    <location>
        <begin position="42"/>
        <end position="183"/>
    </location>
</feature>
<evidence type="ECO:0000256" key="17">
    <source>
        <dbReference type="ARBA" id="ARBA00024505"/>
    </source>
</evidence>
<evidence type="ECO:0000256" key="12">
    <source>
        <dbReference type="ARBA" id="ARBA00023128"/>
    </source>
</evidence>
<comment type="catalytic activity">
    <reaction evidence="18">
        <text>a 1-acyl-sn-glycerol + ATP = a 1-acyl-sn-glycero-3-phosphate + ADP + H(+)</text>
        <dbReference type="Rhea" id="RHEA:33747"/>
        <dbReference type="ChEBI" id="CHEBI:15378"/>
        <dbReference type="ChEBI" id="CHEBI:30616"/>
        <dbReference type="ChEBI" id="CHEBI:57970"/>
        <dbReference type="ChEBI" id="CHEBI:64683"/>
        <dbReference type="ChEBI" id="CHEBI:456216"/>
    </reaction>
    <physiologicalReaction direction="left-to-right" evidence="18">
        <dbReference type="Rhea" id="RHEA:33748"/>
    </physiologicalReaction>
</comment>
<comment type="cofactor">
    <cofactor evidence="1">
        <name>Mg(2+)</name>
        <dbReference type="ChEBI" id="CHEBI:18420"/>
    </cofactor>
</comment>
<evidence type="ECO:0000256" key="28">
    <source>
        <dbReference type="ARBA" id="ARBA00048663"/>
    </source>
</evidence>
<evidence type="ECO:0000256" key="1">
    <source>
        <dbReference type="ARBA" id="ARBA00001946"/>
    </source>
</evidence>
<evidence type="ECO:0000256" key="13">
    <source>
        <dbReference type="ARBA" id="ARBA00023136"/>
    </source>
</evidence>
<dbReference type="GO" id="GO:0004143">
    <property type="term" value="F:ATP-dependent diacylglycerol kinase activity"/>
    <property type="evidence" value="ECO:0007669"/>
    <property type="project" value="UniProtKB-EC"/>
</dbReference>
<evidence type="ECO:0000256" key="29">
    <source>
        <dbReference type="ARBA" id="ARBA00048876"/>
    </source>
</evidence>
<dbReference type="Gene3D" id="3.40.50.10330">
    <property type="entry name" value="Probable inorganic polyphosphate/atp-NAD kinase, domain 1"/>
    <property type="match status" value="1"/>
</dbReference>
<dbReference type="InterPro" id="IPR001206">
    <property type="entry name" value="Diacylglycerol_kinase_cat_dom"/>
</dbReference>
<evidence type="ECO:0000256" key="20">
    <source>
        <dbReference type="ARBA" id="ARBA00024636"/>
    </source>
</evidence>
<dbReference type="GO" id="GO:0005743">
    <property type="term" value="C:mitochondrial inner membrane"/>
    <property type="evidence" value="ECO:0007669"/>
    <property type="project" value="UniProtKB-SubCell"/>
</dbReference>
<evidence type="ECO:0000256" key="21">
    <source>
        <dbReference type="ARBA" id="ARBA00025749"/>
    </source>
</evidence>
<dbReference type="PANTHER" id="PTHR12358:SF31">
    <property type="entry name" value="ACYLGLYCEROL KINASE, MITOCHONDRIAL"/>
    <property type="match status" value="1"/>
</dbReference>
<evidence type="ECO:0000256" key="14">
    <source>
        <dbReference type="ARBA" id="ARBA00023371"/>
    </source>
</evidence>
<keyword evidence="11" id="KW-0443">Lipid metabolism</keyword>
<comment type="similarity">
    <text evidence="21">Belongs to the AGK family.</text>
</comment>
<comment type="catalytic activity">
    <reaction evidence="16">
        <text>1-(5Z,8Z,11Z,14Z-eicosatetraenoyl)-sn-glycerol + ATP = 1-(5Z,8Z,11Z,14Z-eicosatetraenoyl)-sn-glycero-3-phosphate + ADP + H(+)</text>
        <dbReference type="Rhea" id="RHEA:43328"/>
        <dbReference type="ChEBI" id="CHEBI:15378"/>
        <dbReference type="ChEBI" id="CHEBI:30616"/>
        <dbReference type="ChEBI" id="CHEBI:34071"/>
        <dbReference type="ChEBI" id="CHEBI:74938"/>
        <dbReference type="ChEBI" id="CHEBI:456216"/>
    </reaction>
    <physiologicalReaction direction="left-to-right" evidence="16">
        <dbReference type="Rhea" id="RHEA:43329"/>
    </physiologicalReaction>
</comment>
<evidence type="ECO:0000256" key="9">
    <source>
        <dbReference type="ARBA" id="ARBA00022792"/>
    </source>
</evidence>
<comment type="catalytic activity">
    <reaction evidence="26">
        <text>a 2-acylglycerol + ATP = a 2-acyl-sn-glycerol 3-phosphate + ADP + H(+)</text>
        <dbReference type="Rhea" id="RHEA:39847"/>
        <dbReference type="ChEBI" id="CHEBI:15378"/>
        <dbReference type="ChEBI" id="CHEBI:17389"/>
        <dbReference type="ChEBI" id="CHEBI:30616"/>
        <dbReference type="ChEBI" id="CHEBI:64982"/>
        <dbReference type="ChEBI" id="CHEBI:456216"/>
    </reaction>
    <physiologicalReaction direction="left-to-right" evidence="26">
        <dbReference type="Rhea" id="RHEA:39848"/>
    </physiologicalReaction>
</comment>
<dbReference type="GeneTree" id="ENSGT00940000154961"/>
<dbReference type="EC" id="2.7.1.94" evidence="23"/>
<dbReference type="OrthoDB" id="9979394at2759"/>
<dbReference type="AlphaFoldDB" id="A0A8C5PQI0"/>
<evidence type="ECO:0000256" key="25">
    <source>
        <dbReference type="ARBA" id="ARBA00030553"/>
    </source>
</evidence>
<name>A0A8C5PQI0_9ANUR</name>
<sequence>MAMINRTVKTLRTHWKKSTLGLCLLSYGGHWGYNKYCIYPSMSMKKATVFLNPAACNGKARTLFEKNAAPILNLAGIDITLVKTDYEGQAKNLLELMEETDLIIVAGGDGTLQEVITGLLRRPDQASFGKVFIGFIPLGKNNSLSRTLYPEIDNQVQLISEATLSILKGYTIPLDVLQIKGEKDQPVFAVNGLRWGSYRDASEKDSKYWYLGPLKTRAAHLFSTFKEWPQRHQASLLFIGPTERPPEKPKQKAARPPLHARLYKRLAQYWMPQKVDAPDEVSLQIWQEEQLSAVELSIITQNHELSDAVRTNYRILIKCIFTFFFWALIAPLTKTSNLWDFFYQGSCKYFHRYSCKKKYGTEGYFSIDSEKYEAMSVEVTLLPRKLRFLCHPTVKQSVEDVPS</sequence>
<evidence type="ECO:0000256" key="27">
    <source>
        <dbReference type="ARBA" id="ARBA00048034"/>
    </source>
</evidence>
<keyword evidence="8" id="KW-0418">Kinase</keyword>
<reference evidence="31" key="1">
    <citation type="submission" date="2025-08" db="UniProtKB">
        <authorList>
            <consortium name="Ensembl"/>
        </authorList>
    </citation>
    <scope>IDENTIFICATION</scope>
</reference>
<proteinExistence type="inferred from homology"/>
<dbReference type="SMART" id="SM00046">
    <property type="entry name" value="DAGKc"/>
    <property type="match status" value="1"/>
</dbReference>
<evidence type="ECO:0000256" key="24">
    <source>
        <dbReference type="ARBA" id="ARBA00026142"/>
    </source>
</evidence>
<dbReference type="PANTHER" id="PTHR12358">
    <property type="entry name" value="SPHINGOSINE KINASE"/>
    <property type="match status" value="1"/>
</dbReference>
<dbReference type="Pfam" id="PF19712">
    <property type="entry name" value="AGK_C"/>
    <property type="match status" value="1"/>
</dbReference>
<evidence type="ECO:0000256" key="8">
    <source>
        <dbReference type="ARBA" id="ARBA00022777"/>
    </source>
</evidence>
<dbReference type="GO" id="GO:0001729">
    <property type="term" value="F:ceramide kinase activity"/>
    <property type="evidence" value="ECO:0007669"/>
    <property type="project" value="UniProtKB-EC"/>
</dbReference>
<evidence type="ECO:0000256" key="3">
    <source>
        <dbReference type="ARBA" id="ARBA00004637"/>
    </source>
</evidence>
<keyword evidence="9" id="KW-0999">Mitochondrion inner membrane</keyword>
<dbReference type="EC" id="2.7.1.107" evidence="5"/>
<evidence type="ECO:0000256" key="23">
    <source>
        <dbReference type="ARBA" id="ARBA00026098"/>
    </source>
</evidence>
<evidence type="ECO:0000313" key="31">
    <source>
        <dbReference type="Ensembl" id="ENSLLEP00000025996.1"/>
    </source>
</evidence>
<evidence type="ECO:0000256" key="16">
    <source>
        <dbReference type="ARBA" id="ARBA00024483"/>
    </source>
</evidence>
<evidence type="ECO:0000256" key="19">
    <source>
        <dbReference type="ARBA" id="ARBA00024556"/>
    </source>
</evidence>
<dbReference type="InterPro" id="IPR045579">
    <property type="entry name" value="AGK_C"/>
</dbReference>
<reference evidence="31" key="2">
    <citation type="submission" date="2025-09" db="UniProtKB">
        <authorList>
            <consortium name="Ensembl"/>
        </authorList>
    </citation>
    <scope>IDENTIFICATION</scope>
</reference>
<comment type="pathway">
    <text evidence="4">Lipid metabolism; glycerolipid metabolism.</text>
</comment>
<dbReference type="Pfam" id="PF00781">
    <property type="entry name" value="DAGK_cat"/>
    <property type="match status" value="1"/>
</dbReference>
<comment type="catalytic activity">
    <reaction evidence="27">
        <text>an N-acylsphing-4-enine + ATP = an N-acylsphing-4-enine 1-phosphate + ADP + H(+)</text>
        <dbReference type="Rhea" id="RHEA:17929"/>
        <dbReference type="ChEBI" id="CHEBI:15378"/>
        <dbReference type="ChEBI" id="CHEBI:30616"/>
        <dbReference type="ChEBI" id="CHEBI:52639"/>
        <dbReference type="ChEBI" id="CHEBI:57674"/>
        <dbReference type="ChEBI" id="CHEBI:456216"/>
        <dbReference type="EC" id="2.7.1.138"/>
    </reaction>
    <physiologicalReaction direction="left-to-right" evidence="27">
        <dbReference type="Rhea" id="RHEA:17930"/>
    </physiologicalReaction>
</comment>
<keyword evidence="10" id="KW-0067">ATP-binding</keyword>
<protein>
    <recommendedName>
        <fullName evidence="24">Acylglycerol kinase, mitochondrial</fullName>
        <ecNumber evidence="5">2.7.1.107</ecNumber>
        <ecNumber evidence="22">2.7.1.138</ecNumber>
        <ecNumber evidence="23">2.7.1.94</ecNumber>
    </recommendedName>
    <alternativeName>
        <fullName evidence="25">Multiple substrate lipid kinase</fullName>
    </alternativeName>
</protein>
<dbReference type="GO" id="GO:0046486">
    <property type="term" value="P:glycerolipid metabolic process"/>
    <property type="evidence" value="ECO:0007669"/>
    <property type="project" value="UniProtKB-UniPathway"/>
</dbReference>
<evidence type="ECO:0000256" key="6">
    <source>
        <dbReference type="ARBA" id="ARBA00022679"/>
    </source>
</evidence>
<dbReference type="PROSITE" id="PS50146">
    <property type="entry name" value="DAGK"/>
    <property type="match status" value="1"/>
</dbReference>
<accession>A0A8C5PQI0</accession>
<keyword evidence="12" id="KW-0496">Mitochondrion</keyword>
<keyword evidence="6" id="KW-0808">Transferase</keyword>
<dbReference type="GO" id="GO:0047620">
    <property type="term" value="F:acylglycerol kinase activity"/>
    <property type="evidence" value="ECO:0007669"/>
    <property type="project" value="UniProtKB-EC"/>
</dbReference>
<keyword evidence="32" id="KW-1185">Reference proteome</keyword>
<dbReference type="Ensembl" id="ENSLLET00000026991.1">
    <property type="protein sequence ID" value="ENSLLEP00000025996.1"/>
    <property type="gene ID" value="ENSLLEG00000016439.1"/>
</dbReference>
<comment type="catalytic activity">
    <reaction evidence="29">
        <text>N-(hexanoyl)sphing-4-enine + ATP = N-hexanoylsphing-4-enine 1-phosphate + ADP + H(+)</text>
        <dbReference type="Rhea" id="RHEA:43312"/>
        <dbReference type="ChEBI" id="CHEBI:15378"/>
        <dbReference type="ChEBI" id="CHEBI:30616"/>
        <dbReference type="ChEBI" id="CHEBI:63867"/>
        <dbReference type="ChEBI" id="CHEBI:82959"/>
        <dbReference type="ChEBI" id="CHEBI:456216"/>
    </reaction>
    <physiologicalReaction direction="left-to-right" evidence="29">
        <dbReference type="Rhea" id="RHEA:43313"/>
    </physiologicalReaction>
</comment>
<dbReference type="EC" id="2.7.1.138" evidence="22"/>
<evidence type="ECO:0000256" key="10">
    <source>
        <dbReference type="ARBA" id="ARBA00022840"/>
    </source>
</evidence>
<evidence type="ECO:0000256" key="2">
    <source>
        <dbReference type="ARBA" id="ARBA00004569"/>
    </source>
</evidence>
<dbReference type="SUPFAM" id="SSF111331">
    <property type="entry name" value="NAD kinase/diacylglycerol kinase-like"/>
    <property type="match status" value="1"/>
</dbReference>
<comment type="catalytic activity">
    <reaction evidence="28">
        <text>a monoacylglycerol + ATP = a monoacyl-sn-glycero-3-phosphate + ADP + H(+)</text>
        <dbReference type="Rhea" id="RHEA:19293"/>
        <dbReference type="ChEBI" id="CHEBI:15378"/>
        <dbReference type="ChEBI" id="CHEBI:17408"/>
        <dbReference type="ChEBI" id="CHEBI:30616"/>
        <dbReference type="ChEBI" id="CHEBI:77589"/>
        <dbReference type="ChEBI" id="CHEBI:456216"/>
        <dbReference type="EC" id="2.7.1.94"/>
    </reaction>
    <physiologicalReaction direction="left-to-right" evidence="28">
        <dbReference type="Rhea" id="RHEA:19294"/>
    </physiologicalReaction>
</comment>
<dbReference type="GO" id="GO:0046513">
    <property type="term" value="P:ceramide biosynthetic process"/>
    <property type="evidence" value="ECO:0007669"/>
    <property type="project" value="TreeGrafter"/>
</dbReference>